<dbReference type="InterPro" id="IPR050833">
    <property type="entry name" value="Poly_Biosynth_Transport"/>
</dbReference>
<proteinExistence type="predicted"/>
<feature type="transmembrane region" description="Helical" evidence="6">
    <location>
        <begin position="165"/>
        <end position="187"/>
    </location>
</feature>
<accession>C8PNI2</accession>
<evidence type="ECO:0000313" key="7">
    <source>
        <dbReference type="EMBL" id="EEV21087.1"/>
    </source>
</evidence>
<dbReference type="Pfam" id="PF01943">
    <property type="entry name" value="Polysacc_synt"/>
    <property type="match status" value="1"/>
</dbReference>
<feature type="transmembrane region" description="Helical" evidence="6">
    <location>
        <begin position="355"/>
        <end position="373"/>
    </location>
</feature>
<feature type="transmembrane region" description="Helical" evidence="6">
    <location>
        <begin position="287"/>
        <end position="307"/>
    </location>
</feature>
<feature type="transmembrane region" description="Helical" evidence="6">
    <location>
        <begin position="46"/>
        <end position="65"/>
    </location>
</feature>
<dbReference type="GO" id="GO:0005886">
    <property type="term" value="C:plasma membrane"/>
    <property type="evidence" value="ECO:0007669"/>
    <property type="project" value="UniProtKB-SubCell"/>
</dbReference>
<evidence type="ECO:0000256" key="1">
    <source>
        <dbReference type="ARBA" id="ARBA00004651"/>
    </source>
</evidence>
<evidence type="ECO:0000256" key="5">
    <source>
        <dbReference type="ARBA" id="ARBA00023136"/>
    </source>
</evidence>
<dbReference type="RefSeq" id="WP_006188096.1">
    <property type="nucleotide sequence ID" value="NZ_ACYH01000013.1"/>
</dbReference>
<feature type="transmembrane region" description="Helical" evidence="6">
    <location>
        <begin position="241"/>
        <end position="266"/>
    </location>
</feature>
<feature type="transmembrane region" description="Helical" evidence="6">
    <location>
        <begin position="112"/>
        <end position="130"/>
    </location>
</feature>
<name>C8PNI2_9SPIR</name>
<dbReference type="OrthoDB" id="9815702at2"/>
<feature type="transmembrane region" description="Helical" evidence="6">
    <location>
        <begin position="319"/>
        <end position="343"/>
    </location>
</feature>
<dbReference type="EMBL" id="ACYH01000013">
    <property type="protein sequence ID" value="EEV21087.1"/>
    <property type="molecule type" value="Genomic_DNA"/>
</dbReference>
<feature type="transmembrane region" description="Helical" evidence="6">
    <location>
        <begin position="86"/>
        <end position="106"/>
    </location>
</feature>
<dbReference type="PANTHER" id="PTHR30250:SF11">
    <property type="entry name" value="O-ANTIGEN TRANSPORTER-RELATED"/>
    <property type="match status" value="1"/>
</dbReference>
<keyword evidence="5 6" id="KW-0472">Membrane</keyword>
<evidence type="ECO:0000313" key="8">
    <source>
        <dbReference type="Proteomes" id="UP000004509"/>
    </source>
</evidence>
<protein>
    <submittedName>
        <fullName evidence="7">Polysaccharide biosynthesis protein</fullName>
    </submittedName>
</protein>
<evidence type="ECO:0000256" key="3">
    <source>
        <dbReference type="ARBA" id="ARBA00022692"/>
    </source>
</evidence>
<dbReference type="PANTHER" id="PTHR30250">
    <property type="entry name" value="PST FAMILY PREDICTED COLANIC ACID TRANSPORTER"/>
    <property type="match status" value="1"/>
</dbReference>
<evidence type="ECO:0000256" key="4">
    <source>
        <dbReference type="ARBA" id="ARBA00022989"/>
    </source>
</evidence>
<evidence type="ECO:0000256" key="6">
    <source>
        <dbReference type="SAM" id="Phobius"/>
    </source>
</evidence>
<gene>
    <name evidence="7" type="ORF">TREVI0001_2612</name>
</gene>
<keyword evidence="3 6" id="KW-0812">Transmembrane</keyword>
<keyword evidence="4 6" id="KW-1133">Transmembrane helix</keyword>
<feature type="transmembrane region" description="Helical" evidence="6">
    <location>
        <begin position="417"/>
        <end position="435"/>
    </location>
</feature>
<evidence type="ECO:0000256" key="2">
    <source>
        <dbReference type="ARBA" id="ARBA00022475"/>
    </source>
</evidence>
<comment type="caution">
    <text evidence="7">The sequence shown here is derived from an EMBL/GenBank/DDBJ whole genome shotgun (WGS) entry which is preliminary data.</text>
</comment>
<feature type="transmembrane region" description="Helical" evidence="6">
    <location>
        <begin position="199"/>
        <end position="221"/>
    </location>
</feature>
<sequence length="488" mass="55644">MSASIKKNAIAKVLLTIVNILIPIFLGPYTARILDVGLYSEYNRALTLFSWFLPFALFGIPTFGLREISSVKDNINKLNETFSRIFYFHIFVSFFVSSVFLVFILLKSKSVIYYLMWGQLLTTFLFVEYVNEGFEKFGFILYKNLFLRLAYIVLILVFVRKSSDIIAFACISIGFGIFNNIFSYIYIRKYITLVKCSFYDIFIQAKGLFPVLILSNTSMLYTNLDCLFLSSQIGNEITYYMIVRAILTAITSVFGSIIVVTIPRLSFFYAKGSRNEFLNLLRKSSNIFYFFILPSCVGLIVLGNQLMNLYGGVKYSAAGIVMSVFSFRFILSAIIAVATDQVLFATGNEKKLIKIYFLGGLLNISGNFVLLFLQRLTAVSVIITTITAETLVIVLQQLNIRKIDKDFVTINKNVFKYIFISTVVFLLVLFLFPFPNSYATILSQFLYILKYIFLCMLFYAVVLFIVKDGVCMYVLAKIKGLISKKVSL</sequence>
<keyword evidence="2" id="KW-1003">Cell membrane</keyword>
<feature type="transmembrane region" description="Helical" evidence="6">
    <location>
        <begin position="379"/>
        <end position="396"/>
    </location>
</feature>
<dbReference type="eggNOG" id="COG2244">
    <property type="taxonomic scope" value="Bacteria"/>
</dbReference>
<organism evidence="7 8">
    <name type="scientific">Treponema vincentii ATCC 35580</name>
    <dbReference type="NCBI Taxonomy" id="596324"/>
    <lineage>
        <taxon>Bacteria</taxon>
        <taxon>Pseudomonadati</taxon>
        <taxon>Spirochaetota</taxon>
        <taxon>Spirochaetia</taxon>
        <taxon>Spirochaetales</taxon>
        <taxon>Treponemataceae</taxon>
        <taxon>Treponema</taxon>
    </lineage>
</organism>
<comment type="subcellular location">
    <subcellularLocation>
        <location evidence="1">Cell membrane</location>
        <topology evidence="1">Multi-pass membrane protein</topology>
    </subcellularLocation>
</comment>
<dbReference type="STRING" id="596324.TREVI0001_2612"/>
<feature type="transmembrane region" description="Helical" evidence="6">
    <location>
        <begin position="137"/>
        <end position="159"/>
    </location>
</feature>
<dbReference type="AlphaFoldDB" id="C8PNI2"/>
<dbReference type="InterPro" id="IPR002797">
    <property type="entry name" value="Polysacc_synth"/>
</dbReference>
<feature type="transmembrane region" description="Helical" evidence="6">
    <location>
        <begin position="447"/>
        <end position="475"/>
    </location>
</feature>
<feature type="transmembrane region" description="Helical" evidence="6">
    <location>
        <begin position="9"/>
        <end position="26"/>
    </location>
</feature>
<reference evidence="7 8" key="1">
    <citation type="submission" date="2009-07" db="EMBL/GenBank/DDBJ databases">
        <authorList>
            <person name="Madupu R."/>
            <person name="Sebastian Y."/>
            <person name="Durkin A.S."/>
            <person name="Torralba M."/>
            <person name="Methe B."/>
            <person name="Sutton G.G."/>
            <person name="Strausberg R.L."/>
            <person name="Nelson K.E."/>
        </authorList>
    </citation>
    <scope>NUCLEOTIDE SEQUENCE [LARGE SCALE GENOMIC DNA]</scope>
    <source>
        <strain evidence="7 8">ATCC 35580</strain>
    </source>
</reference>
<dbReference type="Proteomes" id="UP000004509">
    <property type="component" value="Unassembled WGS sequence"/>
</dbReference>